<dbReference type="Pfam" id="PF07550">
    <property type="entry name" value="Shr-like_HID"/>
    <property type="match status" value="1"/>
</dbReference>
<keyword evidence="8" id="KW-0961">Cell wall biogenesis/degradation</keyword>
<keyword evidence="14" id="KW-1185">Reference proteome</keyword>
<evidence type="ECO:0000256" key="7">
    <source>
        <dbReference type="ARBA" id="ARBA00023295"/>
    </source>
</evidence>
<evidence type="ECO:0000259" key="11">
    <source>
        <dbReference type="PROSITE" id="PS50022"/>
    </source>
</evidence>
<dbReference type="InterPro" id="IPR036116">
    <property type="entry name" value="FN3_sf"/>
</dbReference>
<dbReference type="SMART" id="SM00060">
    <property type="entry name" value="FN3"/>
    <property type="match status" value="1"/>
</dbReference>
<organism evidence="13 14">
    <name type="scientific">Paenibacillus athensensis</name>
    <dbReference type="NCBI Taxonomy" id="1967502"/>
    <lineage>
        <taxon>Bacteria</taxon>
        <taxon>Bacillati</taxon>
        <taxon>Bacillota</taxon>
        <taxon>Bacilli</taxon>
        <taxon>Bacillales</taxon>
        <taxon>Paenibacillaceae</taxon>
        <taxon>Paenibacillus</taxon>
    </lineage>
</organism>
<evidence type="ECO:0000256" key="4">
    <source>
        <dbReference type="ARBA" id="ARBA00022729"/>
    </source>
</evidence>
<dbReference type="Pfam" id="PF00754">
    <property type="entry name" value="F5_F8_type_C"/>
    <property type="match status" value="1"/>
</dbReference>
<comment type="caution">
    <text evidence="13">The sequence shown here is derived from an EMBL/GenBank/DDBJ whole genome shotgun (WGS) entry which is preliminary data.</text>
</comment>
<dbReference type="Pfam" id="PF22633">
    <property type="entry name" value="F5_F8_type_C_2"/>
    <property type="match status" value="2"/>
</dbReference>
<dbReference type="InterPro" id="IPR005200">
    <property type="entry name" value="Endo-beta-glucanase"/>
</dbReference>
<reference evidence="13 14" key="1">
    <citation type="submission" date="2017-03" db="EMBL/GenBank/DDBJ databases">
        <title>Isolation of Levoglucosan Utilizing Bacteria.</title>
        <authorList>
            <person name="Arya A.S."/>
        </authorList>
    </citation>
    <scope>NUCLEOTIDE SEQUENCE [LARGE SCALE GENOMIC DNA]</scope>
    <source>
        <strain evidence="13 14">MEC069</strain>
    </source>
</reference>
<evidence type="ECO:0000256" key="2">
    <source>
        <dbReference type="ARBA" id="ARBA00010730"/>
    </source>
</evidence>
<evidence type="ECO:0000256" key="1">
    <source>
        <dbReference type="ARBA" id="ARBA00000382"/>
    </source>
</evidence>
<keyword evidence="5" id="KW-0378">Hydrolase</keyword>
<dbReference type="InterPro" id="IPR013783">
    <property type="entry name" value="Ig-like_fold"/>
</dbReference>
<feature type="transmembrane region" description="Helical" evidence="10">
    <location>
        <begin position="15"/>
        <end position="35"/>
    </location>
</feature>
<dbReference type="SUPFAM" id="SSF49785">
    <property type="entry name" value="Galactose-binding domain-like"/>
    <property type="match status" value="3"/>
</dbReference>
<keyword evidence="10" id="KW-0472">Membrane</keyword>
<keyword evidence="10" id="KW-1133">Transmembrane helix</keyword>
<feature type="domain" description="F5/8 type C" evidence="11">
    <location>
        <begin position="1241"/>
        <end position="1386"/>
    </location>
</feature>
<dbReference type="EC" id="3.2.1.39" evidence="3"/>
<accession>A0A4Y8Q1C3</accession>
<evidence type="ECO:0000259" key="12">
    <source>
        <dbReference type="PROSITE" id="PS50853"/>
    </source>
</evidence>
<feature type="domain" description="Fibronectin type-III" evidence="12">
    <location>
        <begin position="1168"/>
        <end position="1253"/>
    </location>
</feature>
<evidence type="ECO:0000256" key="10">
    <source>
        <dbReference type="SAM" id="Phobius"/>
    </source>
</evidence>
<keyword evidence="7" id="KW-0326">Glycosidase</keyword>
<evidence type="ECO:0000313" key="14">
    <source>
        <dbReference type="Proteomes" id="UP000298246"/>
    </source>
</evidence>
<sequence>MKEEFHVRLYGKKRWGGWLGMLLAVVLTFGAVTVYPPTTGRAAGSYLLSLNRPAFASSVEGTSYTADKAFDGDLSSRWSSEFADPQWIYVDLGAVAAIDQIVLRWQNSYSKAYSIQVSNDEINWTTIYTTAAGAGGVETLAVSGSGRYVRLYSTKRKSTFGNSLYEFEVYGTGGANPPPAALGPNVALNRPVTASSAAQPSANAVDGNGASSWASNETDDEWLYADLGSVRTLGRVVVKWGSNPGRTFDIQVSNDSTSWTTVYRELHSTGETLNLPMYASGRYVRMKGIVAMSGNGYSIAELQAYDYVTGDPKPSYTIPALPVISTVTSGQGSYAVNDLSIRQPRYPNYASANVTSSPIPSNDWWTSLMVDPFGSGIVALPLKLRYAKQGLGVLTPGAGYLKTDGNGQTAAGNPDFYLSASNMSWDTLVNRVTGYGDWSVNVALSDNAVDKMKTTIVKGSPYLYAEFSDPASPELFLPNAVRFFDDSNHTVLTTDGVPWTGDHIGVEVTNTDGAPTPSIVKRYYGLFAPPGTVFTRAGVKLKLQLGGGQTYLSLAALPGTAELNYFYQHGYAFVTDTQVTYSFNEATADVTTNFKATTSLKRNGFANTTLMAQLPHQWKLTTTPLTGVTYPSIRGLLKVTEGNMFTTVNKFYGVVPQFTEPGDSTYSRQTLLSYLATLDSETSKNLMQKDAYWEGKKLQPLAMGALMADQIGNESYKNLFVGRIKSILLDWYTYGSSSDDYYWAYNPDWGTLYYKHSDYSSNSASFTDHHFTDGYFVFASTILAMYDADFKNQYGGMVEQLIRDYANPSKTDAQYPFFRHFDPYEGHSWAGGYGDNANGNNQEAAGEALYSWVAEYLWGLTTGNKAYRDAGIYGFTTELKAVEQYWFNYDQDTWLPGYTHKTVGQVYGSAINFGTFFSAVPYHVYGIHWLPTAEYLTSYGFDTSKAAGLYSGLVADNGGPETGWYHTIWPIQSLSDTQAVLNKWSTANMQKDAIANTYWFVHNMATLGQRTKDIWATGGASASVYKNGSAYSAIVWNPTGSPVTVTFRNAAGTTGSATVAAKSLVKVNPQAGSLLTPPSLTASATQNNVGQSIAVTFADNAAWRTAIQTVKVDGTVLGAGQYAVTAGKITFGASVFTAAKTYAIEVAATGYANASVMQPVVDNVAPTAPANLAATAVSSSQVSLSWTASTDNVGVSGYDIYRNGTQVGTSATTSYNDTGLAAATSYSYYVKARDAAGNASAASNTVSVTTPGSGGTYTALARSGWTAVTNPVNGTPGNLFDGDMSSRWTTGKNMAAGHSIIVDLQAAQSFRRIVMDSTGNNNDYARGYEVYVSGDGSSWGSAVAAGAGSGPVVTVDFSTQTARYIQVVLTESASKWWSIREFNVYN</sequence>
<dbReference type="Proteomes" id="UP000298246">
    <property type="component" value="Unassembled WGS sequence"/>
</dbReference>
<dbReference type="InterPro" id="IPR003961">
    <property type="entry name" value="FN3_dom"/>
</dbReference>
<dbReference type="PROSITE" id="PS52008">
    <property type="entry name" value="GH81"/>
    <property type="match status" value="1"/>
</dbReference>
<evidence type="ECO:0000256" key="8">
    <source>
        <dbReference type="ARBA" id="ARBA00023316"/>
    </source>
</evidence>
<dbReference type="PROSITE" id="PS50853">
    <property type="entry name" value="FN3"/>
    <property type="match status" value="1"/>
</dbReference>
<keyword evidence="6" id="KW-0119">Carbohydrate metabolism</keyword>
<keyword evidence="10" id="KW-0812">Transmembrane</keyword>
<gene>
    <name evidence="13" type="ORF">B5M42_14375</name>
</gene>
<dbReference type="FunFam" id="2.60.40.10:FF:001114">
    <property type="entry name" value="Chitinase A1"/>
    <property type="match status" value="1"/>
</dbReference>
<dbReference type="GO" id="GO:0000272">
    <property type="term" value="P:polysaccharide catabolic process"/>
    <property type="evidence" value="ECO:0007669"/>
    <property type="project" value="UniProtKB-KW"/>
</dbReference>
<feature type="domain" description="F5/8 type C" evidence="11">
    <location>
        <begin position="34"/>
        <end position="172"/>
    </location>
</feature>
<dbReference type="GO" id="GO:0042973">
    <property type="term" value="F:glucan endo-1,3-beta-D-glucosidase activity"/>
    <property type="evidence" value="ECO:0007669"/>
    <property type="project" value="UniProtKB-EC"/>
</dbReference>
<dbReference type="PROSITE" id="PS50022">
    <property type="entry name" value="FA58C_3"/>
    <property type="match status" value="3"/>
</dbReference>
<evidence type="ECO:0000256" key="3">
    <source>
        <dbReference type="ARBA" id="ARBA00012780"/>
    </source>
</evidence>
<dbReference type="CDD" id="cd00063">
    <property type="entry name" value="FN3"/>
    <property type="match status" value="1"/>
</dbReference>
<dbReference type="InterPro" id="IPR011432">
    <property type="entry name" value="Shr-like_HID"/>
</dbReference>
<dbReference type="Pfam" id="PF17652">
    <property type="entry name" value="Glyco_hydro81C"/>
    <property type="match status" value="1"/>
</dbReference>
<comment type="similarity">
    <text evidence="2">Belongs to the glycosyl hydrolase 81 family.</text>
</comment>
<dbReference type="Gene3D" id="2.60.120.260">
    <property type="entry name" value="Galactose-binding domain-like"/>
    <property type="match status" value="3"/>
</dbReference>
<dbReference type="GO" id="GO:0052861">
    <property type="term" value="F:endo-1,3(4)-beta-glucanase activity"/>
    <property type="evidence" value="ECO:0007669"/>
    <property type="project" value="InterPro"/>
</dbReference>
<dbReference type="EMBL" id="MYFO01000018">
    <property type="protein sequence ID" value="TFE86546.1"/>
    <property type="molecule type" value="Genomic_DNA"/>
</dbReference>
<proteinExistence type="inferred from homology"/>
<evidence type="ECO:0000256" key="9">
    <source>
        <dbReference type="ARBA" id="ARBA00023326"/>
    </source>
</evidence>
<evidence type="ECO:0000313" key="13">
    <source>
        <dbReference type="EMBL" id="TFE86546.1"/>
    </source>
</evidence>
<dbReference type="InterPro" id="IPR008979">
    <property type="entry name" value="Galactose-bd-like_sf"/>
</dbReference>
<comment type="catalytic activity">
    <reaction evidence="1">
        <text>Hydrolysis of (1-&gt;3)-beta-D-glucosidic linkages in (1-&gt;3)-beta-D-glucans.</text>
        <dbReference type="EC" id="3.2.1.39"/>
    </reaction>
</comment>
<dbReference type="PANTHER" id="PTHR31983">
    <property type="entry name" value="ENDO-1,3(4)-BETA-GLUCANASE 1"/>
    <property type="match status" value="1"/>
</dbReference>
<keyword evidence="9" id="KW-0624">Polysaccharide degradation</keyword>
<name>A0A4Y8Q1C3_9BACL</name>
<dbReference type="InterPro" id="IPR000421">
    <property type="entry name" value="FA58C"/>
</dbReference>
<evidence type="ECO:0000256" key="6">
    <source>
        <dbReference type="ARBA" id="ARBA00023277"/>
    </source>
</evidence>
<dbReference type="Pfam" id="PF00041">
    <property type="entry name" value="fn3"/>
    <property type="match status" value="1"/>
</dbReference>
<dbReference type="GO" id="GO:0071555">
    <property type="term" value="P:cell wall organization"/>
    <property type="evidence" value="ECO:0007669"/>
    <property type="project" value="UniProtKB-KW"/>
</dbReference>
<evidence type="ECO:0000256" key="5">
    <source>
        <dbReference type="ARBA" id="ARBA00022801"/>
    </source>
</evidence>
<protein>
    <recommendedName>
        <fullName evidence="3">glucan endo-1,3-beta-D-glucosidase</fullName>
        <ecNumber evidence="3">3.2.1.39</ecNumber>
    </recommendedName>
</protein>
<dbReference type="InterPro" id="IPR040720">
    <property type="entry name" value="GH81_C"/>
</dbReference>
<keyword evidence="4" id="KW-0732">Signal</keyword>
<dbReference type="Gene3D" id="2.60.40.10">
    <property type="entry name" value="Immunoglobulins"/>
    <property type="match status" value="1"/>
</dbReference>
<dbReference type="SUPFAM" id="SSF49265">
    <property type="entry name" value="Fibronectin type III"/>
    <property type="match status" value="1"/>
</dbReference>
<dbReference type="PANTHER" id="PTHR31983:SF0">
    <property type="entry name" value="GLUCAN ENDO-1,3-BETA-D-GLUCOSIDASE 2"/>
    <property type="match status" value="1"/>
</dbReference>
<feature type="domain" description="F5/8 type C" evidence="11">
    <location>
        <begin position="175"/>
        <end position="307"/>
    </location>
</feature>